<dbReference type="Proteomes" id="UP001589733">
    <property type="component" value="Unassembled WGS sequence"/>
</dbReference>
<feature type="binding site" evidence="9">
    <location>
        <position position="283"/>
    </location>
    <ligand>
        <name>K(+)</name>
        <dbReference type="ChEBI" id="CHEBI:29103"/>
    </ligand>
</feature>
<evidence type="ECO:0000313" key="12">
    <source>
        <dbReference type="Proteomes" id="UP001589733"/>
    </source>
</evidence>
<evidence type="ECO:0000313" key="11">
    <source>
        <dbReference type="EMBL" id="MFB9994001.1"/>
    </source>
</evidence>
<feature type="binding site" evidence="9">
    <location>
        <position position="244"/>
    </location>
    <ligand>
        <name>K(+)</name>
        <dbReference type="ChEBI" id="CHEBI:29103"/>
    </ligand>
</feature>
<dbReference type="Pfam" id="PF00294">
    <property type="entry name" value="PfkB"/>
    <property type="match status" value="1"/>
</dbReference>
<evidence type="ECO:0000256" key="1">
    <source>
        <dbReference type="ARBA" id="ARBA00022679"/>
    </source>
</evidence>
<feature type="binding site" evidence="9">
    <location>
        <position position="242"/>
    </location>
    <ligand>
        <name>K(+)</name>
        <dbReference type="ChEBI" id="CHEBI:29103"/>
    </ligand>
</feature>
<proteinExistence type="inferred from homology"/>
<feature type="binding site" evidence="9">
    <location>
        <position position="181"/>
    </location>
    <ligand>
        <name>ATP</name>
        <dbReference type="ChEBI" id="CHEBI:30616"/>
    </ligand>
</feature>
<evidence type="ECO:0000256" key="4">
    <source>
        <dbReference type="ARBA" id="ARBA00022777"/>
    </source>
</evidence>
<dbReference type="SUPFAM" id="SSF53613">
    <property type="entry name" value="Ribokinase-like"/>
    <property type="match status" value="1"/>
</dbReference>
<evidence type="ECO:0000256" key="2">
    <source>
        <dbReference type="ARBA" id="ARBA00022723"/>
    </source>
</evidence>
<gene>
    <name evidence="9" type="primary">rbsK</name>
    <name evidence="11" type="ORF">ACFFLM_18760</name>
</gene>
<dbReference type="PRINTS" id="PR00990">
    <property type="entry name" value="RIBOKINASE"/>
</dbReference>
<comment type="caution">
    <text evidence="9">Lacks conserved residue(s) required for the propagation of feature annotation.</text>
</comment>
<feature type="binding site" evidence="9">
    <location>
        <begin position="10"/>
        <end position="12"/>
    </location>
    <ligand>
        <name>substrate</name>
    </ligand>
</feature>
<feature type="binding site" evidence="9">
    <location>
        <begin position="216"/>
        <end position="221"/>
    </location>
    <ligand>
        <name>ATP</name>
        <dbReference type="ChEBI" id="CHEBI:30616"/>
    </ligand>
</feature>
<accession>A0ABV6B537</accession>
<dbReference type="HAMAP" id="MF_01987">
    <property type="entry name" value="Ribokinase"/>
    <property type="match status" value="1"/>
</dbReference>
<comment type="cofactor">
    <cofactor evidence="9">
        <name>Mg(2+)</name>
        <dbReference type="ChEBI" id="CHEBI:18420"/>
    </cofactor>
    <text evidence="9">Requires a divalent cation, most likely magnesium in vivo, as an electrophilic catalyst to aid phosphoryl group transfer. It is the chelate of the metal and the nucleotide that is the actual substrate.</text>
</comment>
<feature type="binding site" evidence="9">
    <location>
        <position position="287"/>
    </location>
    <ligand>
        <name>K(+)</name>
        <dbReference type="ChEBI" id="CHEBI:29103"/>
    </ligand>
</feature>
<dbReference type="CDD" id="cd01174">
    <property type="entry name" value="ribokinase"/>
    <property type="match status" value="1"/>
</dbReference>
<keyword evidence="5 9" id="KW-0067">ATP-binding</keyword>
<keyword evidence="2 9" id="KW-0479">Metal-binding</keyword>
<keyword evidence="8 9" id="KW-0119">Carbohydrate metabolism</keyword>
<feature type="binding site" evidence="9">
    <location>
        <begin position="38"/>
        <end position="42"/>
    </location>
    <ligand>
        <name>substrate</name>
    </ligand>
</feature>
<dbReference type="PANTHER" id="PTHR10584">
    <property type="entry name" value="SUGAR KINASE"/>
    <property type="match status" value="1"/>
</dbReference>
<reference evidence="11 12" key="1">
    <citation type="submission" date="2024-09" db="EMBL/GenBank/DDBJ databases">
        <authorList>
            <person name="Sun Q."/>
            <person name="Mori K."/>
        </authorList>
    </citation>
    <scope>NUCLEOTIDE SEQUENCE [LARGE SCALE GENOMIC DNA]</scope>
    <source>
        <strain evidence="11 12">JCM 13503</strain>
    </source>
</reference>
<evidence type="ECO:0000256" key="7">
    <source>
        <dbReference type="ARBA" id="ARBA00022958"/>
    </source>
</evidence>
<feature type="binding site" evidence="9">
    <location>
        <position position="248"/>
    </location>
    <ligand>
        <name>substrate</name>
    </ligand>
</feature>
<keyword evidence="9" id="KW-0963">Cytoplasm</keyword>
<comment type="activity regulation">
    <text evidence="9">Activated by a monovalent cation that binds near, but not in, the active site. The most likely occupant of the site in vivo is potassium. Ion binding induces a conformational change that may alter substrate affinity.</text>
</comment>
<comment type="similarity">
    <text evidence="9">Belongs to the carbohydrate kinase PfkB family. Ribokinase subfamily.</text>
</comment>
<feature type="binding site" evidence="9">
    <location>
        <position position="137"/>
    </location>
    <ligand>
        <name>substrate</name>
    </ligand>
</feature>
<comment type="subunit">
    <text evidence="9">Homodimer.</text>
</comment>
<dbReference type="EMBL" id="JBHLYR010000059">
    <property type="protein sequence ID" value="MFB9994001.1"/>
    <property type="molecule type" value="Genomic_DNA"/>
</dbReference>
<comment type="catalytic activity">
    <reaction evidence="9">
        <text>D-ribose + ATP = D-ribose 5-phosphate + ADP + H(+)</text>
        <dbReference type="Rhea" id="RHEA:13697"/>
        <dbReference type="ChEBI" id="CHEBI:15378"/>
        <dbReference type="ChEBI" id="CHEBI:30616"/>
        <dbReference type="ChEBI" id="CHEBI:47013"/>
        <dbReference type="ChEBI" id="CHEBI:78346"/>
        <dbReference type="ChEBI" id="CHEBI:456216"/>
        <dbReference type="EC" id="2.7.1.15"/>
    </reaction>
</comment>
<feature type="domain" description="Carbohydrate kinase PfkB" evidence="10">
    <location>
        <begin position="3"/>
        <end position="290"/>
    </location>
</feature>
<dbReference type="GO" id="GO:0004747">
    <property type="term" value="F:ribokinase activity"/>
    <property type="evidence" value="ECO:0007669"/>
    <property type="project" value="UniProtKB-EC"/>
</dbReference>
<sequence length="308" mass="30752">MTILVIGSVNADLTVQAARIPAPGETVLGGDAHVSPGGKGANQAVAAALAGAQVKLCGAVGAVPDPFRLPALSGLTRAGVDLSPLHTLDAPTGLALITVAAGGENAITVASGANARFGPEHLPTEWTGLTHLLLQQELTPTVTREAAHRAHAAGLTVILNAAPARTADPELLAHTHHLIVNEHELAALVEQNVDPDELESAARSLLGLGPAAVTVTLGAQGSLTVTADAMYSLAAHPVHVVDTTGAGDTFCGVLAARLGGGDALPTALHWAGVAAGLACTRPGAQDSMPAWAEVLEAESSALNSSSTV</sequence>
<feature type="binding site" evidence="9">
    <location>
        <begin position="247"/>
        <end position="248"/>
    </location>
    <ligand>
        <name>ATP</name>
        <dbReference type="ChEBI" id="CHEBI:30616"/>
    </ligand>
</feature>
<dbReference type="Gene3D" id="3.40.1190.20">
    <property type="match status" value="1"/>
</dbReference>
<organism evidence="11 12">
    <name type="scientific">Deinococcus oregonensis</name>
    <dbReference type="NCBI Taxonomy" id="1805970"/>
    <lineage>
        <taxon>Bacteria</taxon>
        <taxon>Thermotogati</taxon>
        <taxon>Deinococcota</taxon>
        <taxon>Deinococci</taxon>
        <taxon>Deinococcales</taxon>
        <taxon>Deinococcaceae</taxon>
        <taxon>Deinococcus</taxon>
    </lineage>
</organism>
<name>A0ABV6B537_9DEIO</name>
<dbReference type="PANTHER" id="PTHR10584:SF166">
    <property type="entry name" value="RIBOKINASE"/>
    <property type="match status" value="1"/>
</dbReference>
<dbReference type="EC" id="2.7.1.15" evidence="9"/>
<evidence type="ECO:0000256" key="9">
    <source>
        <dbReference type="HAMAP-Rule" id="MF_01987"/>
    </source>
</evidence>
<feature type="active site" description="Proton acceptor" evidence="9">
    <location>
        <position position="248"/>
    </location>
</feature>
<evidence type="ECO:0000259" key="10">
    <source>
        <dbReference type="Pfam" id="PF00294"/>
    </source>
</evidence>
<dbReference type="RefSeq" id="WP_380013923.1">
    <property type="nucleotide sequence ID" value="NZ_JBHLYR010000059.1"/>
</dbReference>
<comment type="pathway">
    <text evidence="9">Carbohydrate metabolism; D-ribose degradation; D-ribose 5-phosphate from beta-D-ribopyranose: step 2/2.</text>
</comment>
<feature type="binding site" evidence="9">
    <location>
        <position position="281"/>
    </location>
    <ligand>
        <name>K(+)</name>
        <dbReference type="ChEBI" id="CHEBI:29103"/>
    </ligand>
</feature>
<feature type="binding site" evidence="9">
    <location>
        <position position="278"/>
    </location>
    <ligand>
        <name>K(+)</name>
        <dbReference type="ChEBI" id="CHEBI:29103"/>
    </ligand>
</feature>
<dbReference type="InterPro" id="IPR002139">
    <property type="entry name" value="Ribo/fructo_kinase"/>
</dbReference>
<keyword evidence="3 9" id="KW-0547">Nucleotide-binding</keyword>
<evidence type="ECO:0000256" key="8">
    <source>
        <dbReference type="ARBA" id="ARBA00023277"/>
    </source>
</evidence>
<keyword evidence="1 9" id="KW-0808">Transferase</keyword>
<dbReference type="InterPro" id="IPR029056">
    <property type="entry name" value="Ribokinase-like"/>
</dbReference>
<keyword evidence="7 9" id="KW-0630">Potassium</keyword>
<dbReference type="InterPro" id="IPR011877">
    <property type="entry name" value="Ribokinase"/>
</dbReference>
<keyword evidence="6 9" id="KW-0460">Magnesium</keyword>
<comment type="function">
    <text evidence="9">Catalyzes the phosphorylation of ribose at O-5 in a reaction requiring ATP and magnesium. The resulting D-ribose-5-phosphate can then be used either for sythesis of nucleotides, histidine, and tryptophan, or as a component of the pentose phosphate pathway.</text>
</comment>
<protein>
    <recommendedName>
        <fullName evidence="9">Ribokinase</fullName>
        <shortName evidence="9">RK</shortName>
        <ecNumber evidence="9">2.7.1.15</ecNumber>
    </recommendedName>
</protein>
<comment type="subcellular location">
    <subcellularLocation>
        <location evidence="9">Cytoplasm</location>
    </subcellularLocation>
</comment>
<keyword evidence="4 9" id="KW-0418">Kinase</keyword>
<evidence type="ECO:0000256" key="5">
    <source>
        <dbReference type="ARBA" id="ARBA00022840"/>
    </source>
</evidence>
<comment type="caution">
    <text evidence="11">The sequence shown here is derived from an EMBL/GenBank/DDBJ whole genome shotgun (WGS) entry which is preliminary data.</text>
</comment>
<evidence type="ECO:0000256" key="6">
    <source>
        <dbReference type="ARBA" id="ARBA00022842"/>
    </source>
</evidence>
<evidence type="ECO:0000256" key="3">
    <source>
        <dbReference type="ARBA" id="ARBA00022741"/>
    </source>
</evidence>
<dbReference type="InterPro" id="IPR011611">
    <property type="entry name" value="PfkB_dom"/>
</dbReference>
<keyword evidence="12" id="KW-1185">Reference proteome</keyword>